<evidence type="ECO:0000256" key="1">
    <source>
        <dbReference type="ARBA" id="ARBA00022679"/>
    </source>
</evidence>
<dbReference type="InterPro" id="IPR001296">
    <property type="entry name" value="Glyco_trans_1"/>
</dbReference>
<dbReference type="PANTHER" id="PTHR46401:SF2">
    <property type="entry name" value="GLYCOSYLTRANSFERASE WBBK-RELATED"/>
    <property type="match status" value="1"/>
</dbReference>
<sequence length="346" mass="39640">MKLLIFTQKVDINDPILGFFHRWIEELAKHCEKVTVVALGVGEYSLPTNVKVLSLGKESGASKIKYLTRFYRYVWQERKNYDSVFVHMNQEYVILGGLIWKIWGKKIAMWRNHSKVSIPGYIAVFLSDKVFCTSGESFTARFKKTTLMPVGIDTLFFKKREDIIEKPNSLLFLGRISPMKKPGLFIEALNLLNKERVDFTASVVGDPLLKDADYYQELKGLVKKYDLENKVVFEKGVNNKKTIEYYNRYGIYVNATPSGSMDKTIFEAMSCGSIVIVSNKSLIGKIDNNLIFEENSHRDLAKKLAAMLSLSVSEKEDIIEKLRNFVIQNHGLDFLVEKLLVSFQSL</sequence>
<dbReference type="EMBL" id="PEUE01000015">
    <property type="protein sequence ID" value="PIV38713.1"/>
    <property type="molecule type" value="Genomic_DNA"/>
</dbReference>
<keyword evidence="1" id="KW-0808">Transferase</keyword>
<accession>A0A2M7D6R6</accession>
<dbReference type="Gene3D" id="3.40.50.2000">
    <property type="entry name" value="Glycogen Phosphorylase B"/>
    <property type="match status" value="1"/>
</dbReference>
<proteinExistence type="predicted"/>
<protein>
    <recommendedName>
        <fullName evidence="2">Glycosyl transferase family 1 domain-containing protein</fullName>
    </recommendedName>
</protein>
<dbReference type="CDD" id="cd03801">
    <property type="entry name" value="GT4_PimA-like"/>
    <property type="match status" value="1"/>
</dbReference>
<dbReference type="Proteomes" id="UP000229247">
    <property type="component" value="Unassembled WGS sequence"/>
</dbReference>
<dbReference type="Pfam" id="PF00534">
    <property type="entry name" value="Glycos_transf_1"/>
    <property type="match status" value="1"/>
</dbReference>
<dbReference type="PANTHER" id="PTHR46401">
    <property type="entry name" value="GLYCOSYLTRANSFERASE WBBK-RELATED"/>
    <property type="match status" value="1"/>
</dbReference>
<name>A0A2M7D6R6_9BACT</name>
<reference evidence="4" key="1">
    <citation type="submission" date="2017-09" db="EMBL/GenBank/DDBJ databases">
        <title>Depth-based differentiation of microbial function through sediment-hosted aquifers and enrichment of novel symbionts in the deep terrestrial subsurface.</title>
        <authorList>
            <person name="Probst A.J."/>
            <person name="Ladd B."/>
            <person name="Jarett J.K."/>
            <person name="Geller-Mcgrath D.E."/>
            <person name="Sieber C.M.K."/>
            <person name="Emerson J.B."/>
            <person name="Anantharaman K."/>
            <person name="Thomas B.C."/>
            <person name="Malmstrom R."/>
            <person name="Stieglmeier M."/>
            <person name="Klingl A."/>
            <person name="Woyke T."/>
            <person name="Ryan C.M."/>
            <person name="Banfield J.F."/>
        </authorList>
    </citation>
    <scope>NUCLEOTIDE SEQUENCE [LARGE SCALE GENOMIC DNA]</scope>
</reference>
<organism evidence="3 4">
    <name type="scientific">Candidatus Portnoybacteria bacterium CG02_land_8_20_14_3_00_45_8</name>
    <dbReference type="NCBI Taxonomy" id="1974807"/>
    <lineage>
        <taxon>Bacteria</taxon>
        <taxon>Candidatus Portnoyibacteriota</taxon>
    </lineage>
</organism>
<evidence type="ECO:0000313" key="4">
    <source>
        <dbReference type="Proteomes" id="UP000229247"/>
    </source>
</evidence>
<dbReference type="SUPFAM" id="SSF53756">
    <property type="entry name" value="UDP-Glycosyltransferase/glycogen phosphorylase"/>
    <property type="match status" value="1"/>
</dbReference>
<dbReference type="GO" id="GO:0016757">
    <property type="term" value="F:glycosyltransferase activity"/>
    <property type="evidence" value="ECO:0007669"/>
    <property type="project" value="InterPro"/>
</dbReference>
<evidence type="ECO:0000313" key="3">
    <source>
        <dbReference type="EMBL" id="PIV38713.1"/>
    </source>
</evidence>
<gene>
    <name evidence="3" type="ORF">COS30_00570</name>
</gene>
<dbReference type="AlphaFoldDB" id="A0A2M7D6R6"/>
<dbReference type="GO" id="GO:0009103">
    <property type="term" value="P:lipopolysaccharide biosynthetic process"/>
    <property type="evidence" value="ECO:0007669"/>
    <property type="project" value="TreeGrafter"/>
</dbReference>
<comment type="caution">
    <text evidence="3">The sequence shown here is derived from an EMBL/GenBank/DDBJ whole genome shotgun (WGS) entry which is preliminary data.</text>
</comment>
<evidence type="ECO:0000259" key="2">
    <source>
        <dbReference type="Pfam" id="PF00534"/>
    </source>
</evidence>
<feature type="domain" description="Glycosyl transferase family 1" evidence="2">
    <location>
        <begin position="157"/>
        <end position="322"/>
    </location>
</feature>